<feature type="non-terminal residue" evidence="1">
    <location>
        <position position="1"/>
    </location>
</feature>
<reference evidence="1" key="2">
    <citation type="submission" date="2020-03" db="EMBL/GenBank/DDBJ databases">
        <title>The second near-complete assembly of the hexaploid bread wheat (Triticum aestivum) genome.</title>
        <authorList>
            <person name="Zimin A.V."/>
            <person name="Puiu D."/>
            <person name="Shumante A."/>
            <person name="Alonge M."/>
            <person name="Salzberg S.L."/>
        </authorList>
    </citation>
    <scope>NUCLEOTIDE SEQUENCE</scope>
    <source>
        <tissue evidence="1">Leaf</tissue>
    </source>
</reference>
<reference evidence="1" key="1">
    <citation type="journal article" date="2017" name="Gigascience">
        <title>The first near-complete assembly of the hexaploid bread wheat genome, Triticum aestivum.</title>
        <authorList>
            <person name="Zimin A.V."/>
            <person name="Puiu D."/>
            <person name="Hall R."/>
            <person name="Kingan S."/>
            <person name="Clavijo B.J."/>
            <person name="Salzberg S.L."/>
        </authorList>
    </citation>
    <scope>NUCLEOTIDE SEQUENCE</scope>
    <source>
        <tissue evidence="1">Leaf</tissue>
    </source>
</reference>
<comment type="caution">
    <text evidence="1">The sequence shown here is derived from an EMBL/GenBank/DDBJ whole genome shotgun (WGS) entry which is preliminary data.</text>
</comment>
<organism evidence="1">
    <name type="scientific">Triticum aestivum</name>
    <name type="common">Wheat</name>
    <dbReference type="NCBI Taxonomy" id="4565"/>
    <lineage>
        <taxon>Eukaryota</taxon>
        <taxon>Viridiplantae</taxon>
        <taxon>Streptophyta</taxon>
        <taxon>Embryophyta</taxon>
        <taxon>Tracheophyta</taxon>
        <taxon>Spermatophyta</taxon>
        <taxon>Magnoliopsida</taxon>
        <taxon>Liliopsida</taxon>
        <taxon>Poales</taxon>
        <taxon>Poaceae</taxon>
        <taxon>BOP clade</taxon>
        <taxon>Pooideae</taxon>
        <taxon>Triticodae</taxon>
        <taxon>Triticeae</taxon>
        <taxon>Triticinae</taxon>
        <taxon>Triticum</taxon>
    </lineage>
</organism>
<dbReference type="EMBL" id="CM022231">
    <property type="protein sequence ID" value="KAF7108661.1"/>
    <property type="molecule type" value="Genomic_DNA"/>
</dbReference>
<gene>
    <name evidence="1" type="ORF">CFC21_109087</name>
</gene>
<accession>A0A9R1MJT2</accession>
<protein>
    <submittedName>
        <fullName evidence="1">Uncharacterized protein</fullName>
    </submittedName>
</protein>
<name>A0A9R1MJT2_WHEAT</name>
<sequence>PPPPPPPPLTLVRSLSLARRSIAQKEKKKVGQMVEQVRYFG</sequence>
<dbReference type="AlphaFoldDB" id="A0A9R1MJT2"/>
<proteinExistence type="predicted"/>
<evidence type="ECO:0000313" key="1">
    <source>
        <dbReference type="EMBL" id="KAF7108661.1"/>
    </source>
</evidence>
<dbReference type="Proteomes" id="UP000815260">
    <property type="component" value="Chromosome 7D"/>
</dbReference>